<name>A0ABQ9DGP1_9PASS</name>
<evidence type="ECO:0000313" key="2">
    <source>
        <dbReference type="Proteomes" id="UP001145742"/>
    </source>
</evidence>
<evidence type="ECO:0000313" key="1">
    <source>
        <dbReference type="EMBL" id="KAJ7419082.1"/>
    </source>
</evidence>
<dbReference type="PANTHER" id="PTHR33332">
    <property type="entry name" value="REVERSE TRANSCRIPTASE DOMAIN-CONTAINING PROTEIN"/>
    <property type="match status" value="1"/>
</dbReference>
<reference evidence="1" key="1">
    <citation type="submission" date="2019-10" db="EMBL/GenBank/DDBJ databases">
        <authorList>
            <person name="Soares A.E.R."/>
            <person name="Aleixo A."/>
            <person name="Schneider P."/>
            <person name="Miyaki C.Y."/>
            <person name="Schneider M.P."/>
            <person name="Mello C."/>
            <person name="Vasconcelos A.T.R."/>
        </authorList>
    </citation>
    <scope>NUCLEOTIDE SEQUENCE</scope>
    <source>
        <tissue evidence="1">Muscle</tissue>
    </source>
</reference>
<gene>
    <name evidence="1" type="ORF">WISP_55811</name>
</gene>
<comment type="caution">
    <text evidence="1">The sequence shown here is derived from an EMBL/GenBank/DDBJ whole genome shotgun (WGS) entry which is preliminary data.</text>
</comment>
<proteinExistence type="predicted"/>
<sequence>MRSQLQTKEGFPLVEKDCVRDCGVKPDIHKSICLDWMHPQVLRELLDIIARQLSNILEWSWSLREVPANVTPALKKDKNKDPANYRPVVEQLILKAIPEHVEDRKLIRSSQYEFTKGKLCLAKMIAFCDGTTGWIDEGTAVDVVYQDFSMAYDTVSHDILIGKLRKCRLDVNGEGDGELSEWPFPEGYGQWHQV</sequence>
<accession>A0ABQ9DGP1</accession>
<dbReference type="EMBL" id="WHWB01033557">
    <property type="protein sequence ID" value="KAJ7419082.1"/>
    <property type="molecule type" value="Genomic_DNA"/>
</dbReference>
<protein>
    <submittedName>
        <fullName evidence="1">RNA-directed DNA polymerase from mobile element jockey-like protein</fullName>
    </submittedName>
</protein>
<dbReference type="Proteomes" id="UP001145742">
    <property type="component" value="Unassembled WGS sequence"/>
</dbReference>
<organism evidence="1 2">
    <name type="scientific">Willisornis vidua</name>
    <name type="common">Xingu scale-backed antbird</name>
    <dbReference type="NCBI Taxonomy" id="1566151"/>
    <lineage>
        <taxon>Eukaryota</taxon>
        <taxon>Metazoa</taxon>
        <taxon>Chordata</taxon>
        <taxon>Craniata</taxon>
        <taxon>Vertebrata</taxon>
        <taxon>Euteleostomi</taxon>
        <taxon>Archelosauria</taxon>
        <taxon>Archosauria</taxon>
        <taxon>Dinosauria</taxon>
        <taxon>Saurischia</taxon>
        <taxon>Theropoda</taxon>
        <taxon>Coelurosauria</taxon>
        <taxon>Aves</taxon>
        <taxon>Neognathae</taxon>
        <taxon>Neoaves</taxon>
        <taxon>Telluraves</taxon>
        <taxon>Australaves</taxon>
        <taxon>Passeriformes</taxon>
        <taxon>Thamnophilidae</taxon>
        <taxon>Willisornis</taxon>
    </lineage>
</organism>
<keyword evidence="2" id="KW-1185">Reference proteome</keyword>